<accession>A0A9X2M2A1</accession>
<gene>
    <name evidence="3" type="ORF">NQU54_24675</name>
</gene>
<evidence type="ECO:0000313" key="3">
    <source>
        <dbReference type="EMBL" id="MCQ8832174.1"/>
    </source>
</evidence>
<evidence type="ECO:0000259" key="2">
    <source>
        <dbReference type="Pfam" id="PF03795"/>
    </source>
</evidence>
<dbReference type="RefSeq" id="WP_257633027.1">
    <property type="nucleotide sequence ID" value="NZ_JANIIC010000030.1"/>
</dbReference>
<sequence length="144" mass="15900">MDPRVGRRTAAGHCIQLLRLKGRGTMWYLTLHRWSGDRESAIEEALSDHLAWMHHRQLTGQILMAGPSPDRGLGIIVVGHMPRQAVDDLFRSEPFVAGGFREYEVIPWEVHHLLGIGGFTVPAVTAMLADERAHQSGATDTGGN</sequence>
<dbReference type="EMBL" id="JANIIC010000030">
    <property type="protein sequence ID" value="MCQ8832174.1"/>
    <property type="molecule type" value="Genomic_DNA"/>
</dbReference>
<dbReference type="AlphaFoldDB" id="A0A9X2M2A1"/>
<dbReference type="SUPFAM" id="SSF54909">
    <property type="entry name" value="Dimeric alpha+beta barrel"/>
    <property type="match status" value="1"/>
</dbReference>
<dbReference type="Gene3D" id="3.30.70.1060">
    <property type="entry name" value="Dimeric alpha+beta barrel"/>
    <property type="match status" value="1"/>
</dbReference>
<comment type="similarity">
    <text evidence="1">Belongs to the YciI family.</text>
</comment>
<protein>
    <submittedName>
        <fullName evidence="3">YciI family protein</fullName>
    </submittedName>
</protein>
<name>A0A9X2M2A1_STRMQ</name>
<dbReference type="Proteomes" id="UP001142400">
    <property type="component" value="Unassembled WGS sequence"/>
</dbReference>
<dbReference type="Pfam" id="PF03795">
    <property type="entry name" value="YCII"/>
    <property type="match status" value="1"/>
</dbReference>
<organism evidence="3 4">
    <name type="scientific">Streptomyces malaysiensis subsp. samsunensis</name>
    <dbReference type="NCBI Taxonomy" id="459658"/>
    <lineage>
        <taxon>Bacteria</taxon>
        <taxon>Bacillati</taxon>
        <taxon>Actinomycetota</taxon>
        <taxon>Actinomycetes</taxon>
        <taxon>Kitasatosporales</taxon>
        <taxon>Streptomycetaceae</taxon>
        <taxon>Streptomyces</taxon>
        <taxon>Streptomyces violaceusniger group</taxon>
    </lineage>
</organism>
<evidence type="ECO:0000313" key="4">
    <source>
        <dbReference type="Proteomes" id="UP001142400"/>
    </source>
</evidence>
<proteinExistence type="inferred from homology"/>
<reference evidence="3" key="1">
    <citation type="submission" date="2022-06" db="EMBL/GenBank/DDBJ databases">
        <title>WGS of actinobacteria.</title>
        <authorList>
            <person name="Thawai C."/>
        </authorList>
    </citation>
    <scope>NUCLEOTIDE SEQUENCE</scope>
    <source>
        <strain evidence="3">DSM 42010</strain>
    </source>
</reference>
<dbReference type="InterPro" id="IPR005545">
    <property type="entry name" value="YCII"/>
</dbReference>
<comment type="caution">
    <text evidence="3">The sequence shown here is derived from an EMBL/GenBank/DDBJ whole genome shotgun (WGS) entry which is preliminary data.</text>
</comment>
<feature type="domain" description="YCII-related" evidence="2">
    <location>
        <begin position="26"/>
        <end position="109"/>
    </location>
</feature>
<evidence type="ECO:0000256" key="1">
    <source>
        <dbReference type="ARBA" id="ARBA00007689"/>
    </source>
</evidence>
<dbReference type="InterPro" id="IPR011008">
    <property type="entry name" value="Dimeric_a/b-barrel"/>
</dbReference>
<keyword evidence="4" id="KW-1185">Reference proteome</keyword>